<dbReference type="EMBL" id="JAVREJ010000009">
    <property type="protein sequence ID" value="MDT0350858.1"/>
    <property type="molecule type" value="Genomic_DNA"/>
</dbReference>
<dbReference type="Gene3D" id="3.40.190.10">
    <property type="entry name" value="Periplasmic binding protein-like II"/>
    <property type="match status" value="2"/>
</dbReference>
<dbReference type="InterPro" id="IPR001638">
    <property type="entry name" value="Solute-binding_3/MltF_N"/>
</dbReference>
<keyword evidence="3 4" id="KW-0732">Signal</keyword>
<dbReference type="PROSITE" id="PS51257">
    <property type="entry name" value="PROKAR_LIPOPROTEIN"/>
    <property type="match status" value="1"/>
</dbReference>
<sequence>MGKLRRAGVVVALAGLIVTTLAACGGSSEGPNQQPAPIPGAAKLDKVTIGISFDQPGLGFKDGDTYSGFDVETAKYVAKALGVPESGITWVQADPGNRESLLTSGQADMVFSTYTITDARKQVVDFAGPYFVAHQDLLVRRNETEISGPTTLDGKDLCSVPGTTSAENVLNFYRGRIQLKELPRFSDCVQALNNSEVDAVTTDDVILAGFAAQPQYQGKLKVVGKGFSDENYGVGIKKGNTALVDQVNAALKQYVADGSWAAALRITVAPSGYRLPGPPTPGAA</sequence>
<dbReference type="CDD" id="cd13690">
    <property type="entry name" value="PBP2_GluB"/>
    <property type="match status" value="1"/>
</dbReference>
<gene>
    <name evidence="6" type="ORF">RM445_15100</name>
</gene>
<feature type="domain" description="Solute-binding protein family 3/N-terminal" evidence="5">
    <location>
        <begin position="46"/>
        <end position="270"/>
    </location>
</feature>
<comment type="similarity">
    <text evidence="1">Belongs to the bacterial solute-binding protein 3 family.</text>
</comment>
<dbReference type="SMART" id="SM00062">
    <property type="entry name" value="PBPb"/>
    <property type="match status" value="1"/>
</dbReference>
<dbReference type="Proteomes" id="UP001183202">
    <property type="component" value="Unassembled WGS sequence"/>
</dbReference>
<evidence type="ECO:0000313" key="6">
    <source>
        <dbReference type="EMBL" id="MDT0350858.1"/>
    </source>
</evidence>
<protein>
    <submittedName>
        <fullName evidence="6">Glutamate ABC transporter substrate-binding protein</fullName>
    </submittedName>
</protein>
<keyword evidence="2" id="KW-0813">Transport</keyword>
<feature type="signal peptide" evidence="4">
    <location>
        <begin position="1"/>
        <end position="22"/>
    </location>
</feature>
<dbReference type="RefSeq" id="WP_311556909.1">
    <property type="nucleotide sequence ID" value="NZ_JAVREJ010000009.1"/>
</dbReference>
<evidence type="ECO:0000256" key="2">
    <source>
        <dbReference type="ARBA" id="ARBA00022448"/>
    </source>
</evidence>
<dbReference type="InterPro" id="IPR051455">
    <property type="entry name" value="Bact_solute-bind_prot3"/>
</dbReference>
<evidence type="ECO:0000313" key="7">
    <source>
        <dbReference type="Proteomes" id="UP001183202"/>
    </source>
</evidence>
<dbReference type="Pfam" id="PF00497">
    <property type="entry name" value="SBP_bac_3"/>
    <property type="match status" value="1"/>
</dbReference>
<accession>A0ABU2NCU2</accession>
<evidence type="ECO:0000256" key="1">
    <source>
        <dbReference type="ARBA" id="ARBA00010333"/>
    </source>
</evidence>
<keyword evidence="7" id="KW-1185">Reference proteome</keyword>
<evidence type="ECO:0000256" key="3">
    <source>
        <dbReference type="ARBA" id="ARBA00022729"/>
    </source>
</evidence>
<dbReference type="SUPFAM" id="SSF53850">
    <property type="entry name" value="Periplasmic binding protein-like II"/>
    <property type="match status" value="1"/>
</dbReference>
<comment type="caution">
    <text evidence="6">The sequence shown here is derived from an EMBL/GenBank/DDBJ whole genome shotgun (WGS) entry which is preliminary data.</text>
</comment>
<evidence type="ECO:0000256" key="4">
    <source>
        <dbReference type="SAM" id="SignalP"/>
    </source>
</evidence>
<feature type="chain" id="PRO_5047375773" evidence="4">
    <location>
        <begin position="23"/>
        <end position="284"/>
    </location>
</feature>
<name>A0ABU2NCU2_9PSEU</name>
<evidence type="ECO:0000259" key="5">
    <source>
        <dbReference type="SMART" id="SM00062"/>
    </source>
</evidence>
<dbReference type="PANTHER" id="PTHR30085">
    <property type="entry name" value="AMINO ACID ABC TRANSPORTER PERMEASE"/>
    <property type="match status" value="1"/>
</dbReference>
<proteinExistence type="inferred from homology"/>
<organism evidence="6 7">
    <name type="scientific">Pseudonocardia charpentierae</name>
    <dbReference type="NCBI Taxonomy" id="3075545"/>
    <lineage>
        <taxon>Bacteria</taxon>
        <taxon>Bacillati</taxon>
        <taxon>Actinomycetota</taxon>
        <taxon>Actinomycetes</taxon>
        <taxon>Pseudonocardiales</taxon>
        <taxon>Pseudonocardiaceae</taxon>
        <taxon>Pseudonocardia</taxon>
    </lineage>
</organism>
<reference evidence="7" key="1">
    <citation type="submission" date="2023-07" db="EMBL/GenBank/DDBJ databases">
        <title>30 novel species of actinomycetes from the DSMZ collection.</title>
        <authorList>
            <person name="Nouioui I."/>
        </authorList>
    </citation>
    <scope>NUCLEOTIDE SEQUENCE [LARGE SCALE GENOMIC DNA]</scope>
    <source>
        <strain evidence="7">DSM 45834</strain>
    </source>
</reference>
<dbReference type="PANTHER" id="PTHR30085:SF6">
    <property type="entry name" value="ABC TRANSPORTER GLUTAMINE-BINDING PROTEIN GLNH"/>
    <property type="match status" value="1"/>
</dbReference>